<dbReference type="PROSITE" id="PS51339">
    <property type="entry name" value="PPASE_MYOTUBULARIN"/>
    <property type="match status" value="1"/>
</dbReference>
<dbReference type="InterPro" id="IPR010569">
    <property type="entry name" value="Myotubularin-like_Pase_dom"/>
</dbReference>
<dbReference type="GO" id="GO:0005737">
    <property type="term" value="C:cytoplasm"/>
    <property type="evidence" value="ECO:0007669"/>
    <property type="project" value="TreeGrafter"/>
</dbReference>
<dbReference type="InterPro" id="IPR016130">
    <property type="entry name" value="Tyr_Pase_AS"/>
</dbReference>
<gene>
    <name evidence="5" type="ORF">ACHHYP_15816</name>
</gene>
<dbReference type="STRING" id="1202772.A0A1V9ZEF7"/>
<dbReference type="AlphaFoldDB" id="A0A1V9ZEF7"/>
<evidence type="ECO:0000256" key="2">
    <source>
        <dbReference type="PIRSR" id="PIRSR630564-1"/>
    </source>
</evidence>
<feature type="active site" description="Phosphocysteine intermediate" evidence="2">
    <location>
        <position position="462"/>
    </location>
</feature>
<evidence type="ECO:0000259" key="4">
    <source>
        <dbReference type="PROSITE" id="PS51339"/>
    </source>
</evidence>
<dbReference type="InterPro" id="IPR030564">
    <property type="entry name" value="Myotubularin"/>
</dbReference>
<sequence>MAATLHQRSSVVDMAALPMAKLFGERELMAEVPCDFTFAFAGSSTKTPNKPTPKPTVLSGEKKSRFNAAFNILKDQVVAKTTAYAGSGSDGVDTDVPLEDDQPRDMTEYSLPGRLMMTTYRLQFYYHPSMSLGDTSDATAFQSILRRFRSLRRVHEYCTIPLGSISRIEKVEKSGMLKIATKDHRRFHLTFGDKAAALQKVHEILLTYTFPHDVSYLFAFSHRLPKAMLADGDGAERSLNDCLPYSVGWDVYDAGREWERQGVPAHSAWRASSINEGYVAIESYPSTLMVPAKVSDELLLEAAQFRSIARIPVLTWLHPQHGATLSRSSQPKVGMGNAFSIADEELVAAIGEANANRQTVHIIDCRPMSSAVANRAKGYGVETTLRYKNTVIEFMNIPNIHTMRESLLKLRALSLSLTCDNLHWYGDVENTKWLHYVRVCLQATLRIVDLVHVQQTSVLVHCSHGWDRTSQLSALAQLCLDPFYRTLRGFQVLIEKDFLAFGHPFQMRMAHGEKPSTEESPIFLQFLDCVWQLQQQYPTYFEFNEGLLCLLADTVYTCRFGNFFLNSVQAREAMGIRDRTVSIWAWLDGFKAELCNPDYAPHKELRPALSTLLRSVRVWDHVFLRWSAQTSSVDVPCTRSDLFATNETRGSSWQLSHSVLSLLSETPRTT</sequence>
<dbReference type="OrthoDB" id="271628at2759"/>
<dbReference type="SUPFAM" id="SSF52799">
    <property type="entry name" value="(Phosphotyrosine protein) phosphatases II"/>
    <property type="match status" value="1"/>
</dbReference>
<dbReference type="EMBL" id="JNBR01000145">
    <property type="protein sequence ID" value="OQR96395.1"/>
    <property type="molecule type" value="Genomic_DNA"/>
</dbReference>
<dbReference type="Proteomes" id="UP000243579">
    <property type="component" value="Unassembled WGS sequence"/>
</dbReference>
<dbReference type="PANTHER" id="PTHR10807:SF128">
    <property type="entry name" value="PHOSPHATIDYLINOSITOL-3,5-BISPHOSPHATE 3-PHOSPHATASE"/>
    <property type="match status" value="1"/>
</dbReference>
<evidence type="ECO:0000313" key="5">
    <source>
        <dbReference type="EMBL" id="OQR96395.1"/>
    </source>
</evidence>
<keyword evidence="6" id="KW-1185">Reference proteome</keyword>
<proteinExistence type="inferred from homology"/>
<organism evidence="5 6">
    <name type="scientific">Achlya hypogyna</name>
    <name type="common">Oomycete</name>
    <name type="synonym">Protoachlya hypogyna</name>
    <dbReference type="NCBI Taxonomy" id="1202772"/>
    <lineage>
        <taxon>Eukaryota</taxon>
        <taxon>Sar</taxon>
        <taxon>Stramenopiles</taxon>
        <taxon>Oomycota</taxon>
        <taxon>Saprolegniomycetes</taxon>
        <taxon>Saprolegniales</taxon>
        <taxon>Achlyaceae</taxon>
        <taxon>Achlya</taxon>
    </lineage>
</organism>
<dbReference type="PROSITE" id="PS00383">
    <property type="entry name" value="TYR_PHOSPHATASE_1"/>
    <property type="match status" value="1"/>
</dbReference>
<dbReference type="InterPro" id="IPR029021">
    <property type="entry name" value="Prot-tyrosine_phosphatase-like"/>
</dbReference>
<evidence type="ECO:0000256" key="3">
    <source>
        <dbReference type="PIRSR" id="PIRSR630564-2"/>
    </source>
</evidence>
<dbReference type="SUPFAM" id="SSF50729">
    <property type="entry name" value="PH domain-like"/>
    <property type="match status" value="1"/>
</dbReference>
<comment type="caution">
    <text evidence="5">The sequence shown here is derived from an EMBL/GenBank/DDBJ whole genome shotgun (WGS) entry which is preliminary data.</text>
</comment>
<evidence type="ECO:0000256" key="1">
    <source>
        <dbReference type="ARBA" id="ARBA00007471"/>
    </source>
</evidence>
<reference evidence="5 6" key="1">
    <citation type="journal article" date="2014" name="Genome Biol. Evol.">
        <title>The secreted proteins of Achlya hypogyna and Thraustotheca clavata identify the ancestral oomycete secretome and reveal gene acquisitions by horizontal gene transfer.</title>
        <authorList>
            <person name="Misner I."/>
            <person name="Blouin N."/>
            <person name="Leonard G."/>
            <person name="Richards T.A."/>
            <person name="Lane C.E."/>
        </authorList>
    </citation>
    <scope>NUCLEOTIDE SEQUENCE [LARGE SCALE GENOMIC DNA]</scope>
    <source>
        <strain evidence="5 6">ATCC 48635</strain>
    </source>
</reference>
<dbReference type="InterPro" id="IPR003595">
    <property type="entry name" value="Tyr_Pase_cat"/>
</dbReference>
<dbReference type="SMART" id="SM00404">
    <property type="entry name" value="PTPc_motif"/>
    <property type="match status" value="1"/>
</dbReference>
<comment type="similarity">
    <text evidence="1">Belongs to the protein-tyrosine phosphatase family. Non-receptor class myotubularin subfamily.</text>
</comment>
<dbReference type="PANTHER" id="PTHR10807">
    <property type="entry name" value="MYOTUBULARIN-RELATED"/>
    <property type="match status" value="1"/>
</dbReference>
<dbReference type="CDD" id="cd14507">
    <property type="entry name" value="PTP-MTM-like"/>
    <property type="match status" value="1"/>
</dbReference>
<feature type="binding site" evidence="3">
    <location>
        <begin position="399"/>
        <end position="400"/>
    </location>
    <ligand>
        <name>substrate</name>
    </ligand>
</feature>
<protein>
    <submittedName>
        <fullName evidence="5">Myotubularin-related protein 2-like</fullName>
    </submittedName>
</protein>
<dbReference type="InterPro" id="IPR011993">
    <property type="entry name" value="PH-like_dom_sf"/>
</dbReference>
<feature type="domain" description="Myotubularin phosphatase" evidence="4">
    <location>
        <begin position="248"/>
        <end position="623"/>
    </location>
</feature>
<feature type="binding site" evidence="3">
    <location>
        <begin position="462"/>
        <end position="468"/>
    </location>
    <ligand>
        <name>substrate</name>
    </ligand>
</feature>
<evidence type="ECO:0000313" key="6">
    <source>
        <dbReference type="Proteomes" id="UP000243579"/>
    </source>
</evidence>
<feature type="binding site" evidence="3">
    <location>
        <begin position="374"/>
        <end position="377"/>
    </location>
    <ligand>
        <name>substrate</name>
    </ligand>
</feature>
<name>A0A1V9ZEF7_ACHHY</name>
<dbReference type="Gene3D" id="2.30.29.30">
    <property type="entry name" value="Pleckstrin-homology domain (PH domain)/Phosphotyrosine-binding domain (PTB)"/>
    <property type="match status" value="1"/>
</dbReference>
<accession>A0A1V9ZEF7</accession>
<dbReference type="Pfam" id="PF06602">
    <property type="entry name" value="Myotub-related"/>
    <property type="match status" value="1"/>
</dbReference>